<protein>
    <submittedName>
        <fullName evidence="2">Rrf2 family transcriptional regulator</fullName>
    </submittedName>
</protein>
<dbReference type="Proteomes" id="UP000719500">
    <property type="component" value="Unassembled WGS sequence"/>
</dbReference>
<dbReference type="NCBIfam" id="TIGR00738">
    <property type="entry name" value="rrf2_super"/>
    <property type="match status" value="1"/>
</dbReference>
<dbReference type="Pfam" id="PF02082">
    <property type="entry name" value="Rrf2"/>
    <property type="match status" value="1"/>
</dbReference>
<dbReference type="RefSeq" id="WP_204802159.1">
    <property type="nucleotide sequence ID" value="NZ_JACSNX010000002.1"/>
</dbReference>
<keyword evidence="3" id="KW-1185">Reference proteome</keyword>
<dbReference type="InterPro" id="IPR030489">
    <property type="entry name" value="TR_Rrf2-type_CS"/>
</dbReference>
<dbReference type="SUPFAM" id="SSF46785">
    <property type="entry name" value="Winged helix' DNA-binding domain"/>
    <property type="match status" value="1"/>
</dbReference>
<dbReference type="PANTHER" id="PTHR33221">
    <property type="entry name" value="WINGED HELIX-TURN-HELIX TRANSCRIPTIONAL REGULATOR, RRF2 FAMILY"/>
    <property type="match status" value="1"/>
</dbReference>
<sequence length="148" mass="16031">MKISTRGRYALRLMTDVAVHGGEEFVSLKDVAARQGISMKYLEQIAGLLGKAGLLRSGRGAQGGYRLAKTPQEYTLGSILRLTEGNLAPVACLETEENACERCGTCPTLDFWTGLYAVVNDYVDRFTLADLVREELAKGGETPASPET</sequence>
<accession>A0ABS2FTQ0</accession>
<reference evidence="2 3" key="1">
    <citation type="journal article" date="2021" name="Sci. Rep.">
        <title>The distribution of antibiotic resistance genes in chicken gut microbiota commensals.</title>
        <authorList>
            <person name="Juricova H."/>
            <person name="Matiasovicova J."/>
            <person name="Kubasova T."/>
            <person name="Cejkova D."/>
            <person name="Rychlik I."/>
        </authorList>
    </citation>
    <scope>NUCLEOTIDE SEQUENCE [LARGE SCALE GENOMIC DNA]</scope>
    <source>
        <strain evidence="2 3">An411</strain>
    </source>
</reference>
<dbReference type="Gene3D" id="1.10.10.10">
    <property type="entry name" value="Winged helix-like DNA-binding domain superfamily/Winged helix DNA-binding domain"/>
    <property type="match status" value="1"/>
</dbReference>
<dbReference type="PROSITE" id="PS51197">
    <property type="entry name" value="HTH_RRF2_2"/>
    <property type="match status" value="1"/>
</dbReference>
<proteinExistence type="predicted"/>
<dbReference type="PANTHER" id="PTHR33221:SF5">
    <property type="entry name" value="HTH-TYPE TRANSCRIPTIONAL REGULATOR ISCR"/>
    <property type="match status" value="1"/>
</dbReference>
<organism evidence="2 3">
    <name type="scientific">Oscillibacter valericigenes</name>
    <dbReference type="NCBI Taxonomy" id="351091"/>
    <lineage>
        <taxon>Bacteria</taxon>
        <taxon>Bacillati</taxon>
        <taxon>Bacillota</taxon>
        <taxon>Clostridia</taxon>
        <taxon>Eubacteriales</taxon>
        <taxon>Oscillospiraceae</taxon>
        <taxon>Oscillibacter</taxon>
    </lineage>
</organism>
<comment type="caution">
    <text evidence="2">The sequence shown here is derived from an EMBL/GenBank/DDBJ whole genome shotgun (WGS) entry which is preliminary data.</text>
</comment>
<gene>
    <name evidence="2" type="ORF">H9X91_02430</name>
</gene>
<evidence type="ECO:0000313" key="2">
    <source>
        <dbReference type="EMBL" id="MBM6850295.1"/>
    </source>
</evidence>
<dbReference type="EMBL" id="JACSNX010000002">
    <property type="protein sequence ID" value="MBM6850295.1"/>
    <property type="molecule type" value="Genomic_DNA"/>
</dbReference>
<name>A0ABS2FTQ0_9FIRM</name>
<dbReference type="PROSITE" id="PS01332">
    <property type="entry name" value="HTH_RRF2_1"/>
    <property type="match status" value="1"/>
</dbReference>
<evidence type="ECO:0000313" key="3">
    <source>
        <dbReference type="Proteomes" id="UP000719500"/>
    </source>
</evidence>
<dbReference type="InterPro" id="IPR000944">
    <property type="entry name" value="Tscrpt_reg_Rrf2"/>
</dbReference>
<evidence type="ECO:0000256" key="1">
    <source>
        <dbReference type="ARBA" id="ARBA00023125"/>
    </source>
</evidence>
<dbReference type="InterPro" id="IPR036388">
    <property type="entry name" value="WH-like_DNA-bd_sf"/>
</dbReference>
<keyword evidence="1" id="KW-0238">DNA-binding</keyword>
<dbReference type="InterPro" id="IPR036390">
    <property type="entry name" value="WH_DNA-bd_sf"/>
</dbReference>